<keyword evidence="3" id="KW-0175">Coiled coil</keyword>
<dbReference type="InterPro" id="IPR032466">
    <property type="entry name" value="Metal_Hydrolase"/>
</dbReference>
<protein>
    <submittedName>
        <fullName evidence="5">Deoxyribonuclease TATDN2 isoform X2</fullName>
    </submittedName>
</protein>
<comment type="caution">
    <text evidence="5">The sequence shown here is derived from an EMBL/GenBank/DDBJ whole genome shotgun (WGS) entry which is preliminary data.</text>
</comment>
<reference evidence="5 6" key="1">
    <citation type="journal article" date="2018" name="Sci. Rep.">
        <title>Genomic signatures of local adaptation to the degree of environmental predictability in rotifers.</title>
        <authorList>
            <person name="Franch-Gras L."/>
            <person name="Hahn C."/>
            <person name="Garcia-Roger E.M."/>
            <person name="Carmona M.J."/>
            <person name="Serra M."/>
            <person name="Gomez A."/>
        </authorList>
    </citation>
    <scope>NUCLEOTIDE SEQUENCE [LARGE SCALE GENOMIC DNA]</scope>
    <source>
        <strain evidence="5">HYR1</strain>
    </source>
</reference>
<feature type="region of interest" description="Disordered" evidence="4">
    <location>
        <begin position="1"/>
        <end position="29"/>
    </location>
</feature>
<accession>A0A3M7RTM3</accession>
<dbReference type="EMBL" id="REGN01002667">
    <property type="protein sequence ID" value="RNA26809.1"/>
    <property type="molecule type" value="Genomic_DNA"/>
</dbReference>
<sequence>MNSQFEHFLSNGPKQKETKPTEQSISKLDKLMKNVRLSEECAKNTEASRIRYSINESDKNKIRSYILSSSFFDPKSNKKSTPKSNDSLECCSQREFFEEPNTKSNKLLISYLKKKSSEWKHFPNNLVDSHCHFDLLFPKIKYNHPNMYKYFSDYSFLYLKNFEACINIICHPKNFANKERLNFYFDRHSHPKIYHTIGCHPHFANHWRADLEETFIDALKSHPKIVALGECGLDQSKNNAVDLKQQIKVFERQLKIASQTQMPIVIHCRQAEEKCLEMLKQHLDPSHRIHLHCFTGNSEIALKYLNSFSNLCIGFTPLITFNLDAEKYYLKKMINDVPLDRILLETDSPYFVPQLKEFPSSDVTVSHPGFIFATAERLAELKNTCIEHVLDVNRENVRKIYSF</sequence>
<proteinExistence type="inferred from homology"/>
<evidence type="ECO:0000313" key="6">
    <source>
        <dbReference type="Proteomes" id="UP000276133"/>
    </source>
</evidence>
<evidence type="ECO:0000256" key="4">
    <source>
        <dbReference type="SAM" id="MobiDB-lite"/>
    </source>
</evidence>
<dbReference type="GO" id="GO:0016788">
    <property type="term" value="F:hydrolase activity, acting on ester bonds"/>
    <property type="evidence" value="ECO:0007669"/>
    <property type="project" value="InterPro"/>
</dbReference>
<dbReference type="STRING" id="10195.A0A3M7RTM3"/>
<keyword evidence="2" id="KW-0378">Hydrolase</keyword>
<dbReference type="PROSITE" id="PS01137">
    <property type="entry name" value="TATD_1"/>
    <property type="match status" value="1"/>
</dbReference>
<dbReference type="InterPro" id="IPR018228">
    <property type="entry name" value="DNase_TatD-rel_CS"/>
</dbReference>
<comment type="similarity">
    <text evidence="1">Belongs to the metallo-dependent hydrolases superfamily. TatD-type hydrolase family.</text>
</comment>
<gene>
    <name evidence="5" type="ORF">BpHYR1_023727</name>
</gene>
<dbReference type="SUPFAM" id="SSF51556">
    <property type="entry name" value="Metallo-dependent hydrolases"/>
    <property type="match status" value="1"/>
</dbReference>
<feature type="coiled-coil region" evidence="3">
    <location>
        <begin position="233"/>
        <end position="260"/>
    </location>
</feature>
<dbReference type="PROSITE" id="PS01090">
    <property type="entry name" value="TATD_2"/>
    <property type="match status" value="1"/>
</dbReference>
<dbReference type="CDD" id="cd01310">
    <property type="entry name" value="TatD_DNAse"/>
    <property type="match status" value="1"/>
</dbReference>
<dbReference type="Gene3D" id="3.20.20.140">
    <property type="entry name" value="Metal-dependent hydrolases"/>
    <property type="match status" value="1"/>
</dbReference>
<dbReference type="PANTHER" id="PTHR46363">
    <property type="entry name" value="DEOXYRIBONUCLEASE TATDN2-RELATED"/>
    <property type="match status" value="1"/>
</dbReference>
<dbReference type="InterPro" id="IPR001130">
    <property type="entry name" value="TatD-like"/>
</dbReference>
<keyword evidence="6" id="KW-1185">Reference proteome</keyword>
<dbReference type="OrthoDB" id="9980814at2759"/>
<evidence type="ECO:0000256" key="1">
    <source>
        <dbReference type="ARBA" id="ARBA00009275"/>
    </source>
</evidence>
<evidence type="ECO:0000256" key="2">
    <source>
        <dbReference type="ARBA" id="ARBA00022801"/>
    </source>
</evidence>
<name>A0A3M7RTM3_BRAPC</name>
<dbReference type="PANTHER" id="PTHR46363:SF1">
    <property type="entry name" value="DEOXYRIBONUCLEASE TATDN2-RELATED"/>
    <property type="match status" value="1"/>
</dbReference>
<evidence type="ECO:0000256" key="3">
    <source>
        <dbReference type="SAM" id="Coils"/>
    </source>
</evidence>
<evidence type="ECO:0000313" key="5">
    <source>
        <dbReference type="EMBL" id="RNA26809.1"/>
    </source>
</evidence>
<dbReference type="Pfam" id="PF01026">
    <property type="entry name" value="TatD_DNase"/>
    <property type="match status" value="1"/>
</dbReference>
<dbReference type="AlphaFoldDB" id="A0A3M7RTM3"/>
<dbReference type="Proteomes" id="UP000276133">
    <property type="component" value="Unassembled WGS sequence"/>
</dbReference>
<organism evidence="5 6">
    <name type="scientific">Brachionus plicatilis</name>
    <name type="common">Marine rotifer</name>
    <name type="synonym">Brachionus muelleri</name>
    <dbReference type="NCBI Taxonomy" id="10195"/>
    <lineage>
        <taxon>Eukaryota</taxon>
        <taxon>Metazoa</taxon>
        <taxon>Spiralia</taxon>
        <taxon>Gnathifera</taxon>
        <taxon>Rotifera</taxon>
        <taxon>Eurotatoria</taxon>
        <taxon>Monogononta</taxon>
        <taxon>Pseudotrocha</taxon>
        <taxon>Ploima</taxon>
        <taxon>Brachionidae</taxon>
        <taxon>Brachionus</taxon>
    </lineage>
</organism>